<evidence type="ECO:0000256" key="2">
    <source>
        <dbReference type="HAMAP-Rule" id="MF_01477"/>
    </source>
</evidence>
<evidence type="ECO:0000313" key="4">
    <source>
        <dbReference type="Proteomes" id="UP000808337"/>
    </source>
</evidence>
<dbReference type="InterPro" id="IPR043519">
    <property type="entry name" value="NT_sf"/>
</dbReference>
<protein>
    <recommendedName>
        <fullName evidence="2">Ribosomal silencing factor RsfS</fullName>
    </recommendedName>
</protein>
<comment type="subunit">
    <text evidence="2">Interacts with ribosomal protein uL14 (rplN).</text>
</comment>
<dbReference type="Proteomes" id="UP000808337">
    <property type="component" value="Unassembled WGS sequence"/>
</dbReference>
<dbReference type="PANTHER" id="PTHR21043">
    <property type="entry name" value="IOJAP SUPERFAMILY ORTHOLOG"/>
    <property type="match status" value="1"/>
</dbReference>
<dbReference type="Gene3D" id="3.30.460.10">
    <property type="entry name" value="Beta Polymerase, domain 2"/>
    <property type="match status" value="1"/>
</dbReference>
<dbReference type="Pfam" id="PF02410">
    <property type="entry name" value="RsfS"/>
    <property type="match status" value="1"/>
</dbReference>
<comment type="function">
    <text evidence="2">Functions as a ribosomal silencing factor. Interacts with ribosomal protein uL14 (rplN), blocking formation of intersubunit bridge B8. Prevents association of the 30S and 50S ribosomal subunits and the formation of functional ribosomes, thus repressing translation.</text>
</comment>
<dbReference type="PANTHER" id="PTHR21043:SF0">
    <property type="entry name" value="MITOCHONDRIAL ASSEMBLY OF RIBOSOMAL LARGE SUBUNIT PROTEIN 1"/>
    <property type="match status" value="1"/>
</dbReference>
<organism evidence="3 4">
    <name type="scientific">Candidatus Opimibacter skivensis</name>
    <dbReference type="NCBI Taxonomy" id="2982028"/>
    <lineage>
        <taxon>Bacteria</taxon>
        <taxon>Pseudomonadati</taxon>
        <taxon>Bacteroidota</taxon>
        <taxon>Saprospiria</taxon>
        <taxon>Saprospirales</taxon>
        <taxon>Saprospiraceae</taxon>
        <taxon>Candidatus Opimibacter</taxon>
    </lineage>
</organism>
<name>A0A9D7SXP8_9BACT</name>
<sequence>MVSAKKAIQAKTISNDLTDRIIDCITDIKGKNIILLNLKDIDDAPADYFIVCEGDSTTQVRAISQNIERRLRAELHLGPAHVEGTQHAKWVCMDYFDVVVHIFHPETRHYYDLEQLWSDAEMIEYQNV</sequence>
<dbReference type="EMBL" id="JADKGY010000021">
    <property type="protein sequence ID" value="MBK9983585.1"/>
    <property type="molecule type" value="Genomic_DNA"/>
</dbReference>
<dbReference type="GO" id="GO:0017148">
    <property type="term" value="P:negative regulation of translation"/>
    <property type="evidence" value="ECO:0007669"/>
    <property type="project" value="UniProtKB-UniRule"/>
</dbReference>
<dbReference type="AlphaFoldDB" id="A0A9D7SXP8"/>
<reference evidence="3 4" key="1">
    <citation type="submission" date="2020-10" db="EMBL/GenBank/DDBJ databases">
        <title>Connecting structure to function with the recovery of over 1000 high-quality activated sludge metagenome-assembled genomes encoding full-length rRNA genes using long-read sequencing.</title>
        <authorList>
            <person name="Singleton C.M."/>
            <person name="Petriglieri F."/>
            <person name="Kristensen J.M."/>
            <person name="Kirkegaard R.H."/>
            <person name="Michaelsen T.Y."/>
            <person name="Andersen M.H."/>
            <person name="Karst S.M."/>
            <person name="Dueholm M.S."/>
            <person name="Nielsen P.H."/>
            <person name="Albertsen M."/>
        </authorList>
    </citation>
    <scope>NUCLEOTIDE SEQUENCE [LARGE SCALE GENOMIC DNA]</scope>
    <source>
        <strain evidence="3">Ribe_18-Q3-R11-54_MAXAC.273</strain>
    </source>
</reference>
<dbReference type="HAMAP" id="MF_01477">
    <property type="entry name" value="Iojap_RsfS"/>
    <property type="match status" value="1"/>
</dbReference>
<dbReference type="GO" id="GO:0005737">
    <property type="term" value="C:cytoplasm"/>
    <property type="evidence" value="ECO:0007669"/>
    <property type="project" value="UniProtKB-SubCell"/>
</dbReference>
<keyword evidence="2" id="KW-0810">Translation regulation</keyword>
<dbReference type="GO" id="GO:0090071">
    <property type="term" value="P:negative regulation of ribosome biogenesis"/>
    <property type="evidence" value="ECO:0007669"/>
    <property type="project" value="UniProtKB-UniRule"/>
</dbReference>
<dbReference type="InterPro" id="IPR004394">
    <property type="entry name" value="Iojap/RsfS/C7orf30"/>
</dbReference>
<comment type="similarity">
    <text evidence="1 2">Belongs to the Iojap/RsfS family.</text>
</comment>
<keyword evidence="2" id="KW-0963">Cytoplasm</keyword>
<comment type="caution">
    <text evidence="3">The sequence shown here is derived from an EMBL/GenBank/DDBJ whole genome shotgun (WGS) entry which is preliminary data.</text>
</comment>
<keyword evidence="2" id="KW-0678">Repressor</keyword>
<accession>A0A9D7SXP8</accession>
<dbReference type="GO" id="GO:0042256">
    <property type="term" value="P:cytosolic ribosome assembly"/>
    <property type="evidence" value="ECO:0007669"/>
    <property type="project" value="UniProtKB-UniRule"/>
</dbReference>
<proteinExistence type="inferred from homology"/>
<comment type="subcellular location">
    <subcellularLocation>
        <location evidence="2">Cytoplasm</location>
    </subcellularLocation>
</comment>
<dbReference type="SUPFAM" id="SSF81301">
    <property type="entry name" value="Nucleotidyltransferase"/>
    <property type="match status" value="1"/>
</dbReference>
<dbReference type="GO" id="GO:0043023">
    <property type="term" value="F:ribosomal large subunit binding"/>
    <property type="evidence" value="ECO:0007669"/>
    <property type="project" value="TreeGrafter"/>
</dbReference>
<evidence type="ECO:0000313" key="3">
    <source>
        <dbReference type="EMBL" id="MBK9983585.1"/>
    </source>
</evidence>
<evidence type="ECO:0000256" key="1">
    <source>
        <dbReference type="ARBA" id="ARBA00010574"/>
    </source>
</evidence>
<dbReference type="NCBIfam" id="TIGR00090">
    <property type="entry name" value="rsfS_iojap_ybeB"/>
    <property type="match status" value="1"/>
</dbReference>
<gene>
    <name evidence="2 3" type="primary">rsfS</name>
    <name evidence="3" type="ORF">IPP15_14595</name>
</gene>